<evidence type="ECO:0000256" key="1">
    <source>
        <dbReference type="SAM" id="MobiDB-lite"/>
    </source>
</evidence>
<dbReference type="AlphaFoldDB" id="A0A5J6MCJ3"/>
<feature type="domain" description="Cysteine-rich CPCC" evidence="2">
    <location>
        <begin position="76"/>
        <end position="148"/>
    </location>
</feature>
<dbReference type="KEGG" id="htq:FRZ44_02310"/>
<evidence type="ECO:0000313" key="3">
    <source>
        <dbReference type="EMBL" id="QEX14952.1"/>
    </source>
</evidence>
<feature type="compositionally biased region" description="Basic and acidic residues" evidence="1">
    <location>
        <begin position="149"/>
        <end position="166"/>
    </location>
</feature>
<name>A0A5J6MCJ3_9PROT</name>
<protein>
    <recommendedName>
        <fullName evidence="2">Cysteine-rich CPCC domain-containing protein</fullName>
    </recommendedName>
</protein>
<accession>A0A5J6MCJ3</accession>
<gene>
    <name evidence="3" type="ORF">FRZ44_02310</name>
</gene>
<feature type="region of interest" description="Disordered" evidence="1">
    <location>
        <begin position="148"/>
        <end position="179"/>
    </location>
</feature>
<evidence type="ECO:0000313" key="4">
    <source>
        <dbReference type="Proteomes" id="UP000326202"/>
    </source>
</evidence>
<reference evidence="3 4" key="1">
    <citation type="submission" date="2019-08" db="EMBL/GenBank/DDBJ databases">
        <title>Hyperibacter terrae gen. nov., sp. nov. and Hyperibacter viscosus sp. nov., two new members in the family Rhodospirillaceae isolated from the rhizosphere of Hypericum perforatum.</title>
        <authorList>
            <person name="Noviana Z."/>
        </authorList>
    </citation>
    <scope>NUCLEOTIDE SEQUENCE [LARGE SCALE GENOMIC DNA]</scope>
    <source>
        <strain evidence="3 4">R5913</strain>
    </source>
</reference>
<sequence>MQMDGGFHVDMIEVFAERYGKGLPAGDRKAQSFQSTARAGWPRFSLAVQRQAAQAIRAALEHVLHPPITERSMNPFPCPCCGYIVHADPPGSYDICPICFWEDDISQLRFPEMGGANHVSLIQGQRNFVRIGASEERILKHVRKPLASEQRDPDWRPIDPARDQIERPQAGVDYGSTYPADSTRLYYWRKPQAQ</sequence>
<dbReference type="InterPro" id="IPR025983">
    <property type="entry name" value="Cys_rich_CPCC"/>
</dbReference>
<dbReference type="EMBL" id="CP042906">
    <property type="protein sequence ID" value="QEX14952.1"/>
    <property type="molecule type" value="Genomic_DNA"/>
</dbReference>
<evidence type="ECO:0000259" key="2">
    <source>
        <dbReference type="Pfam" id="PF14206"/>
    </source>
</evidence>
<dbReference type="Proteomes" id="UP000326202">
    <property type="component" value="Chromosome"/>
</dbReference>
<dbReference type="Pfam" id="PF14206">
    <property type="entry name" value="Cys_rich_CPCC"/>
    <property type="match status" value="1"/>
</dbReference>
<organism evidence="3 4">
    <name type="scientific">Hypericibacter terrae</name>
    <dbReference type="NCBI Taxonomy" id="2602015"/>
    <lineage>
        <taxon>Bacteria</taxon>
        <taxon>Pseudomonadati</taxon>
        <taxon>Pseudomonadota</taxon>
        <taxon>Alphaproteobacteria</taxon>
        <taxon>Rhodospirillales</taxon>
        <taxon>Dongiaceae</taxon>
        <taxon>Hypericibacter</taxon>
    </lineage>
</organism>
<keyword evidence="4" id="KW-1185">Reference proteome</keyword>
<proteinExistence type="predicted"/>